<dbReference type="SUPFAM" id="SSF53474">
    <property type="entry name" value="alpha/beta-Hydrolases"/>
    <property type="match status" value="1"/>
</dbReference>
<name>A0A495VV83_9PSEU</name>
<accession>A0A495VV83</accession>
<dbReference type="Proteomes" id="UP000282084">
    <property type="component" value="Unassembled WGS sequence"/>
</dbReference>
<dbReference type="InterPro" id="IPR002018">
    <property type="entry name" value="CarbesteraseB"/>
</dbReference>
<protein>
    <submittedName>
        <fullName evidence="2">Carboxylesterase type B</fullName>
    </submittedName>
</protein>
<dbReference type="EMBL" id="RBXO01000001">
    <property type="protein sequence ID" value="RKT52393.1"/>
    <property type="molecule type" value="Genomic_DNA"/>
</dbReference>
<dbReference type="RefSeq" id="WP_121001913.1">
    <property type="nucleotide sequence ID" value="NZ_RBXO01000001.1"/>
</dbReference>
<dbReference type="AlphaFoldDB" id="A0A495VV83"/>
<sequence length="470" mass="50475">MRDGVVRIDTGDVRGVVRGDRVVFQGIPYAAPPKGELRWDAPRPPAGWGGVRDATAPGNPCPQVGSSYSELKASDEDCLFLNVTAPTRRSGPKPVMVWVHGDGAIGAGHFFDGSRLAVDGDVVVVTINYRMGVFGGFGLPGLAGSGTFGVQDQRAALEWVRRNAGAFGGDPGNVTLFGVSYGAASVAAHLVSPASHGLFHRAVLHSGFALVDLPAESWFPGLGALPWLAWRPRAEVEEIGRQVAAELGCADLACLRALPAERLLDHPQVMNIFQPFAYDELPPDLLAAGRFARVPVLAGATADEHRNLVSVFRGEVTAEDYPRLLAAAFGDRAGAVAAEYPLADYPTPALAWARVLTDRVWARATFRQHRVLSAHTTTYAFEFADPGASGDGAAHHSDIPYLFPAEDERNPLGDRMIRYWTNFARTGDPNGDGLPAWPTFREGHVQSLAPDAIGNVDYARTHRLAFWEDG</sequence>
<dbReference type="Pfam" id="PF00135">
    <property type="entry name" value="COesterase"/>
    <property type="match status" value="1"/>
</dbReference>
<reference evidence="2 3" key="1">
    <citation type="submission" date="2018-10" db="EMBL/GenBank/DDBJ databases">
        <title>Sequencing the genomes of 1000 actinobacteria strains.</title>
        <authorList>
            <person name="Klenk H.-P."/>
        </authorList>
    </citation>
    <scope>NUCLEOTIDE SEQUENCE [LARGE SCALE GENOMIC DNA]</scope>
    <source>
        <strain evidence="2 3">DSM 43800</strain>
    </source>
</reference>
<feature type="domain" description="Carboxylesterase type B" evidence="1">
    <location>
        <begin position="4"/>
        <end position="467"/>
    </location>
</feature>
<organism evidence="2 3">
    <name type="scientific">Saccharothrix australiensis</name>
    <dbReference type="NCBI Taxonomy" id="2072"/>
    <lineage>
        <taxon>Bacteria</taxon>
        <taxon>Bacillati</taxon>
        <taxon>Actinomycetota</taxon>
        <taxon>Actinomycetes</taxon>
        <taxon>Pseudonocardiales</taxon>
        <taxon>Pseudonocardiaceae</taxon>
        <taxon>Saccharothrix</taxon>
    </lineage>
</organism>
<gene>
    <name evidence="2" type="ORF">C8E97_0903</name>
</gene>
<dbReference type="InterPro" id="IPR050309">
    <property type="entry name" value="Type-B_Carboxylest/Lipase"/>
</dbReference>
<comment type="caution">
    <text evidence="2">The sequence shown here is derived from an EMBL/GenBank/DDBJ whole genome shotgun (WGS) entry which is preliminary data.</text>
</comment>
<dbReference type="OrthoDB" id="4308422at2"/>
<dbReference type="PANTHER" id="PTHR11559">
    <property type="entry name" value="CARBOXYLESTERASE"/>
    <property type="match status" value="1"/>
</dbReference>
<proteinExistence type="predicted"/>
<dbReference type="InterPro" id="IPR029058">
    <property type="entry name" value="AB_hydrolase_fold"/>
</dbReference>
<dbReference type="Gene3D" id="3.40.50.1820">
    <property type="entry name" value="alpha/beta hydrolase"/>
    <property type="match status" value="1"/>
</dbReference>
<evidence type="ECO:0000313" key="3">
    <source>
        <dbReference type="Proteomes" id="UP000282084"/>
    </source>
</evidence>
<evidence type="ECO:0000259" key="1">
    <source>
        <dbReference type="Pfam" id="PF00135"/>
    </source>
</evidence>
<keyword evidence="3" id="KW-1185">Reference proteome</keyword>
<evidence type="ECO:0000313" key="2">
    <source>
        <dbReference type="EMBL" id="RKT52393.1"/>
    </source>
</evidence>